<name>A0A4Z2FD37_9TELE</name>
<proteinExistence type="predicted"/>
<dbReference type="AlphaFoldDB" id="A0A4Z2FD37"/>
<evidence type="ECO:0000313" key="2">
    <source>
        <dbReference type="Proteomes" id="UP000314294"/>
    </source>
</evidence>
<dbReference type="SUPFAM" id="SSF47266">
    <property type="entry name" value="4-helical cytokines"/>
    <property type="match status" value="1"/>
</dbReference>
<sequence length="154" mass="17296">MKTYDLVKTDLAKQRDGGPAMLRRRSSSASVYAVLLLLLLLLPGPAARLCTRDLLHRVQTLIGLAPQQERTLGSTLRCFGEEVQVLLDEWQTDGLRTIRGFRFRSNIQDLAEKLNLTEAGGVACECHSEQSAGKFLDELRLTFERINNDFSSRC</sequence>
<dbReference type="OrthoDB" id="8858214at2759"/>
<comment type="caution">
    <text evidence="1">The sequence shown here is derived from an EMBL/GenBank/DDBJ whole genome shotgun (WGS) entry which is preliminary data.</text>
</comment>
<gene>
    <name evidence="1" type="ORF">EYF80_050742</name>
</gene>
<dbReference type="Gene3D" id="1.20.1250.70">
    <property type="entry name" value="Interleukin-15/Interleukin-21"/>
    <property type="match status" value="1"/>
</dbReference>
<dbReference type="Proteomes" id="UP000314294">
    <property type="component" value="Unassembled WGS sequence"/>
</dbReference>
<keyword evidence="2" id="KW-1185">Reference proteome</keyword>
<evidence type="ECO:0000313" key="1">
    <source>
        <dbReference type="EMBL" id="TNN39107.1"/>
    </source>
</evidence>
<accession>A0A4Z2FD37</accession>
<dbReference type="EMBL" id="SRLO01001309">
    <property type="protein sequence ID" value="TNN39107.1"/>
    <property type="molecule type" value="Genomic_DNA"/>
</dbReference>
<protein>
    <submittedName>
        <fullName evidence="1">Uncharacterized protein</fullName>
    </submittedName>
</protein>
<dbReference type="InterPro" id="IPR009079">
    <property type="entry name" value="4_helix_cytokine-like_core"/>
</dbReference>
<organism evidence="1 2">
    <name type="scientific">Liparis tanakae</name>
    <name type="common">Tanaka's snailfish</name>
    <dbReference type="NCBI Taxonomy" id="230148"/>
    <lineage>
        <taxon>Eukaryota</taxon>
        <taxon>Metazoa</taxon>
        <taxon>Chordata</taxon>
        <taxon>Craniata</taxon>
        <taxon>Vertebrata</taxon>
        <taxon>Euteleostomi</taxon>
        <taxon>Actinopterygii</taxon>
        <taxon>Neopterygii</taxon>
        <taxon>Teleostei</taxon>
        <taxon>Neoteleostei</taxon>
        <taxon>Acanthomorphata</taxon>
        <taxon>Eupercaria</taxon>
        <taxon>Perciformes</taxon>
        <taxon>Cottioidei</taxon>
        <taxon>Cottales</taxon>
        <taxon>Liparidae</taxon>
        <taxon>Liparis</taxon>
    </lineage>
</organism>
<reference evidence="1 2" key="1">
    <citation type="submission" date="2019-03" db="EMBL/GenBank/DDBJ databases">
        <title>First draft genome of Liparis tanakae, snailfish: a comprehensive survey of snailfish specific genes.</title>
        <authorList>
            <person name="Kim W."/>
            <person name="Song I."/>
            <person name="Jeong J.-H."/>
            <person name="Kim D."/>
            <person name="Kim S."/>
            <person name="Ryu S."/>
            <person name="Song J.Y."/>
            <person name="Lee S.K."/>
        </authorList>
    </citation>
    <scope>NUCLEOTIDE SEQUENCE [LARGE SCALE GENOMIC DNA]</scope>
    <source>
        <tissue evidence="1">Muscle</tissue>
    </source>
</reference>